<dbReference type="GO" id="GO:0006508">
    <property type="term" value="P:proteolysis"/>
    <property type="evidence" value="ECO:0007669"/>
    <property type="project" value="UniProtKB-KW"/>
</dbReference>
<evidence type="ECO:0000313" key="8">
    <source>
        <dbReference type="EMBL" id="PHN98983.1"/>
    </source>
</evidence>
<dbReference type="GO" id="GO:0043418">
    <property type="term" value="P:homocysteine catabolic process"/>
    <property type="evidence" value="ECO:0007669"/>
    <property type="project" value="TreeGrafter"/>
</dbReference>
<keyword evidence="1 4" id="KW-0645">Protease</keyword>
<gene>
    <name evidence="8" type="ORF">CSC81_02045</name>
    <name evidence="7" type="ORF">Q8W23_07355</name>
</gene>
<dbReference type="Gene3D" id="3.90.70.10">
    <property type="entry name" value="Cysteine proteinases"/>
    <property type="match status" value="1"/>
</dbReference>
<dbReference type="InterPro" id="IPR000169">
    <property type="entry name" value="Pept_cys_AS"/>
</dbReference>
<comment type="similarity">
    <text evidence="4">Belongs to the peptidase C1 family.</text>
</comment>
<reference evidence="8" key="2">
    <citation type="submission" date="2017-10" db="EMBL/GenBank/DDBJ databases">
        <authorList>
            <person name="Enke T.N."/>
            <person name="Cordero O.X."/>
        </authorList>
    </citation>
    <scope>NUCLEOTIDE SEQUENCE</scope>
    <source>
        <strain evidence="8">4G03</strain>
    </source>
</reference>
<organism evidence="8 9">
    <name type="scientific">Tenacibaculum discolor</name>
    <dbReference type="NCBI Taxonomy" id="361581"/>
    <lineage>
        <taxon>Bacteria</taxon>
        <taxon>Pseudomonadati</taxon>
        <taxon>Bacteroidota</taxon>
        <taxon>Flavobacteriia</taxon>
        <taxon>Flavobacteriales</taxon>
        <taxon>Flavobacteriaceae</taxon>
        <taxon>Tenacibaculum</taxon>
    </lineage>
</organism>
<name>A0A2G1BY69_9FLAO</name>
<dbReference type="InterPro" id="IPR004134">
    <property type="entry name" value="Peptidase_C1B"/>
</dbReference>
<evidence type="ECO:0000256" key="5">
    <source>
        <dbReference type="PIRSR" id="PIRSR005700-1"/>
    </source>
</evidence>
<dbReference type="Proteomes" id="UP000222163">
    <property type="component" value="Unassembled WGS sequence"/>
</dbReference>
<protein>
    <recommendedName>
        <fullName evidence="4">Aminopeptidase</fullName>
    </recommendedName>
</protein>
<evidence type="ECO:0000313" key="7">
    <source>
        <dbReference type="EMBL" id="MDP2541287.1"/>
    </source>
</evidence>
<evidence type="ECO:0000256" key="2">
    <source>
        <dbReference type="ARBA" id="ARBA00022801"/>
    </source>
</evidence>
<proteinExistence type="inferred from homology"/>
<keyword evidence="4 8" id="KW-0031">Aminopeptidase</keyword>
<evidence type="ECO:0000256" key="4">
    <source>
        <dbReference type="PIRNR" id="PIRNR005700"/>
    </source>
</evidence>
<feature type="active site" evidence="5">
    <location>
        <position position="45"/>
    </location>
</feature>
<dbReference type="GO" id="GO:0070005">
    <property type="term" value="F:cysteine-type aminopeptidase activity"/>
    <property type="evidence" value="ECO:0007669"/>
    <property type="project" value="InterPro"/>
</dbReference>
<feature type="signal peptide" evidence="6">
    <location>
        <begin position="1"/>
        <end position="20"/>
    </location>
</feature>
<dbReference type="PROSITE" id="PS00139">
    <property type="entry name" value="THIOL_PROTEASE_CYS"/>
    <property type="match status" value="1"/>
</dbReference>
<evidence type="ECO:0000256" key="6">
    <source>
        <dbReference type="SAM" id="SignalP"/>
    </source>
</evidence>
<dbReference type="RefSeq" id="WP_099214110.1">
    <property type="nucleotide sequence ID" value="NZ_JAUYVU010000004.1"/>
</dbReference>
<accession>A0A2G1BY69</accession>
<keyword evidence="2 4" id="KW-0378">Hydrolase</keyword>
<sequence length="371" mass="41781">MKKILLGAALTFLSITSTSAQKYQFSTVKDIEDTEVKSQGRTGTCWSFSTTSFLESEIIRLTGKNIDLSEMYTVRNTYSDKANNYLYRQGKAQFSEGGLAHDVINSVEKYGLVPEQVFTGLDLGQDRHNHAEMITVLKSMLDAYIKNPAGELSPKWKQSVESVLDVYLGKNKEEFTYEGKKYTPKSFAEYVKIDPSNYVTISSFEHAKKYDQFILNIPDNFSNGAFYNVSLDELVAVTEEAIKKGYTVELDCDVSEKTFSSKSGVAVIPASSTENKKALTEIVEERTITPSLRQTEFENFNTTDDHLMHIVGLVKDQKGNTYFKVKNSWGKNQGNQGYVYMSVSYFKLKTISVLLHKDGISPKLKNKLGIK</sequence>
<dbReference type="PIRSF" id="PIRSF005700">
    <property type="entry name" value="PepC"/>
    <property type="match status" value="1"/>
</dbReference>
<feature type="active site" evidence="5">
    <location>
        <position position="306"/>
    </location>
</feature>
<keyword evidence="3 4" id="KW-0788">Thiol protease</keyword>
<feature type="active site" evidence="5">
    <location>
        <position position="327"/>
    </location>
</feature>
<dbReference type="SUPFAM" id="SSF54001">
    <property type="entry name" value="Cysteine proteinases"/>
    <property type="match status" value="1"/>
</dbReference>
<evidence type="ECO:0000256" key="1">
    <source>
        <dbReference type="ARBA" id="ARBA00022670"/>
    </source>
</evidence>
<dbReference type="EMBL" id="JAUYVU010000004">
    <property type="protein sequence ID" value="MDP2541287.1"/>
    <property type="molecule type" value="Genomic_DNA"/>
</dbReference>
<dbReference type="GO" id="GO:0005737">
    <property type="term" value="C:cytoplasm"/>
    <property type="evidence" value="ECO:0007669"/>
    <property type="project" value="TreeGrafter"/>
</dbReference>
<dbReference type="PANTHER" id="PTHR10363">
    <property type="entry name" value="BLEOMYCIN HYDROLASE"/>
    <property type="match status" value="1"/>
</dbReference>
<reference evidence="7 10" key="3">
    <citation type="submission" date="2023-07" db="EMBL/GenBank/DDBJ databases">
        <title>Genome content predicts the carbon catabolic preferences of heterotrophic bacteria.</title>
        <authorList>
            <person name="Gralka M."/>
        </authorList>
    </citation>
    <scope>NUCLEOTIDE SEQUENCE [LARGE SCALE GENOMIC DNA]</scope>
    <source>
        <strain evidence="7 10">4G03</strain>
    </source>
</reference>
<keyword evidence="10" id="KW-1185">Reference proteome</keyword>
<feature type="chain" id="PRO_5013746656" description="Aminopeptidase" evidence="6">
    <location>
        <begin position="21"/>
        <end position="371"/>
    </location>
</feature>
<dbReference type="AlphaFoldDB" id="A0A2G1BY69"/>
<evidence type="ECO:0000256" key="3">
    <source>
        <dbReference type="ARBA" id="ARBA00022807"/>
    </source>
</evidence>
<dbReference type="PANTHER" id="PTHR10363:SF2">
    <property type="entry name" value="BLEOMYCIN HYDROLASE"/>
    <property type="match status" value="1"/>
</dbReference>
<evidence type="ECO:0000313" key="9">
    <source>
        <dbReference type="Proteomes" id="UP000222163"/>
    </source>
</evidence>
<dbReference type="InterPro" id="IPR038765">
    <property type="entry name" value="Papain-like_cys_pep_sf"/>
</dbReference>
<comment type="caution">
    <text evidence="8">The sequence shown here is derived from an EMBL/GenBank/DDBJ whole genome shotgun (WGS) entry which is preliminary data.</text>
</comment>
<evidence type="ECO:0000313" key="10">
    <source>
        <dbReference type="Proteomes" id="UP001242342"/>
    </source>
</evidence>
<dbReference type="Proteomes" id="UP001242342">
    <property type="component" value="Unassembled WGS sequence"/>
</dbReference>
<keyword evidence="6" id="KW-0732">Signal</keyword>
<dbReference type="EMBL" id="PDUU01000002">
    <property type="protein sequence ID" value="PHN98983.1"/>
    <property type="molecule type" value="Genomic_DNA"/>
</dbReference>
<dbReference type="GO" id="GO:0009636">
    <property type="term" value="P:response to toxic substance"/>
    <property type="evidence" value="ECO:0007669"/>
    <property type="project" value="TreeGrafter"/>
</dbReference>
<reference evidence="8 9" key="1">
    <citation type="journal article" date="2016" name="Nat. Commun.">
        <title>Microbial interactions lead to rapid micro-scale successions on model marine particles.</title>
        <authorList>
            <person name="Datta M.S."/>
            <person name="Sliwerska E."/>
            <person name="Gore J."/>
            <person name="Polz M.F."/>
            <person name="Cordero O.X."/>
        </authorList>
    </citation>
    <scope>NUCLEOTIDE SEQUENCE [LARGE SCALE GENOMIC DNA]</scope>
    <source>
        <strain evidence="8 9">4G03</strain>
    </source>
</reference>
<dbReference type="Pfam" id="PF03051">
    <property type="entry name" value="Peptidase_C1_2"/>
    <property type="match status" value="1"/>
</dbReference>